<keyword evidence="3" id="KW-1003">Cell membrane</keyword>
<dbReference type="Proteomes" id="UP000608530">
    <property type="component" value="Unassembled WGS sequence"/>
</dbReference>
<dbReference type="GO" id="GO:0008324">
    <property type="term" value="F:monoatomic cation transmembrane transporter activity"/>
    <property type="evidence" value="ECO:0007669"/>
    <property type="project" value="InterPro"/>
</dbReference>
<dbReference type="EMBL" id="JAEHOH010000011">
    <property type="protein sequence ID" value="MBK0419236.1"/>
    <property type="molecule type" value="Genomic_DNA"/>
</dbReference>
<evidence type="ECO:0000256" key="5">
    <source>
        <dbReference type="ARBA" id="ARBA00022989"/>
    </source>
</evidence>
<sequence length="194" mass="22199">MSGGGEAGARRTPRPRRASRIERVLRLHELPLLIGLVLTWMALWHEVSWMSFVSGIVVAVVVTRLFYLPPVKLAGRFNPWYALRYLVYFFWHLSRASWQVAWLAVRPGPPPPTSIIAVELRTRSDFILTMVGLTNSLIPGSLVAEVDRFSSTLYLHVLNTPAQQDIDRMRRDVYHIENLLIRAVGSREELEAIR</sequence>
<feature type="transmembrane region" description="Helical" evidence="7">
    <location>
        <begin position="49"/>
        <end position="67"/>
    </location>
</feature>
<gene>
    <name evidence="8" type="ORF">JD276_09335</name>
</gene>
<dbReference type="RefSeq" id="WP_200115367.1">
    <property type="nucleotide sequence ID" value="NZ_JAEHOH010000011.1"/>
</dbReference>
<keyword evidence="6 7" id="KW-0472">Membrane</keyword>
<organism evidence="8 9">
    <name type="scientific">Leucobacter chromiisoli</name>
    <dbReference type="NCBI Taxonomy" id="2796471"/>
    <lineage>
        <taxon>Bacteria</taxon>
        <taxon>Bacillati</taxon>
        <taxon>Actinomycetota</taxon>
        <taxon>Actinomycetes</taxon>
        <taxon>Micrococcales</taxon>
        <taxon>Microbacteriaceae</taxon>
        <taxon>Leucobacter</taxon>
    </lineage>
</organism>
<keyword evidence="5 7" id="KW-1133">Transmembrane helix</keyword>
<dbReference type="InterPro" id="IPR002758">
    <property type="entry name" value="Cation_antiport_E"/>
</dbReference>
<evidence type="ECO:0000313" key="9">
    <source>
        <dbReference type="Proteomes" id="UP000608530"/>
    </source>
</evidence>
<comment type="caution">
    <text evidence="8">The sequence shown here is derived from an EMBL/GenBank/DDBJ whole genome shotgun (WGS) entry which is preliminary data.</text>
</comment>
<comment type="subcellular location">
    <subcellularLocation>
        <location evidence="1">Cell membrane</location>
        <topology evidence="1">Multi-pass membrane protein</topology>
    </subcellularLocation>
</comment>
<dbReference type="AlphaFoldDB" id="A0A934Q8U5"/>
<evidence type="ECO:0000256" key="4">
    <source>
        <dbReference type="ARBA" id="ARBA00022692"/>
    </source>
</evidence>
<evidence type="ECO:0000256" key="6">
    <source>
        <dbReference type="ARBA" id="ARBA00023136"/>
    </source>
</evidence>
<dbReference type="PANTHER" id="PTHR34584:SF1">
    <property type="entry name" value="NA(+)_H(+) ANTIPORTER SUBUNIT E1"/>
    <property type="match status" value="1"/>
</dbReference>
<evidence type="ECO:0000256" key="3">
    <source>
        <dbReference type="ARBA" id="ARBA00022475"/>
    </source>
</evidence>
<dbReference type="Pfam" id="PF01899">
    <property type="entry name" value="MNHE"/>
    <property type="match status" value="1"/>
</dbReference>
<evidence type="ECO:0000256" key="2">
    <source>
        <dbReference type="ARBA" id="ARBA00006228"/>
    </source>
</evidence>
<accession>A0A934Q8U5</accession>
<feature type="transmembrane region" description="Helical" evidence="7">
    <location>
        <begin position="24"/>
        <end position="43"/>
    </location>
</feature>
<protein>
    <submittedName>
        <fullName evidence="8">Na+/H+ antiporter subunit E</fullName>
    </submittedName>
</protein>
<dbReference type="GO" id="GO:0005886">
    <property type="term" value="C:plasma membrane"/>
    <property type="evidence" value="ECO:0007669"/>
    <property type="project" value="UniProtKB-SubCell"/>
</dbReference>
<reference evidence="8" key="1">
    <citation type="submission" date="2020-12" db="EMBL/GenBank/DDBJ databases">
        <title>Leucobacter sp. CAS1, isolated from Chromium sludge.</title>
        <authorList>
            <person name="Xu Z."/>
        </authorList>
    </citation>
    <scope>NUCLEOTIDE SEQUENCE</scope>
    <source>
        <strain evidence="8">CSA1</strain>
    </source>
</reference>
<name>A0A934Q8U5_9MICO</name>
<comment type="similarity">
    <text evidence="2">Belongs to the CPA3 antiporters (TC 2.A.63) subunit E family.</text>
</comment>
<dbReference type="NCBIfam" id="NF006521">
    <property type="entry name" value="PRK08965.1-5"/>
    <property type="match status" value="1"/>
</dbReference>
<dbReference type="PANTHER" id="PTHR34584">
    <property type="entry name" value="NA(+)/H(+) ANTIPORTER SUBUNIT E1"/>
    <property type="match status" value="1"/>
</dbReference>
<keyword evidence="9" id="KW-1185">Reference proteome</keyword>
<evidence type="ECO:0000256" key="7">
    <source>
        <dbReference type="SAM" id="Phobius"/>
    </source>
</evidence>
<keyword evidence="4 7" id="KW-0812">Transmembrane</keyword>
<evidence type="ECO:0000313" key="8">
    <source>
        <dbReference type="EMBL" id="MBK0419236.1"/>
    </source>
</evidence>
<proteinExistence type="inferred from homology"/>
<evidence type="ECO:0000256" key="1">
    <source>
        <dbReference type="ARBA" id="ARBA00004651"/>
    </source>
</evidence>